<evidence type="ECO:0000313" key="3">
    <source>
        <dbReference type="EMBL" id="MDW0110683.1"/>
    </source>
</evidence>
<organism evidence="3 4">
    <name type="scientific">Sporosarcina aquimarina</name>
    <dbReference type="NCBI Taxonomy" id="114975"/>
    <lineage>
        <taxon>Bacteria</taxon>
        <taxon>Bacillati</taxon>
        <taxon>Bacillota</taxon>
        <taxon>Bacilli</taxon>
        <taxon>Bacillales</taxon>
        <taxon>Caryophanaceae</taxon>
        <taxon>Sporosarcina</taxon>
    </lineage>
</organism>
<protein>
    <submittedName>
        <fullName evidence="3">Serine hydrolase</fullName>
    </submittedName>
</protein>
<dbReference type="RefSeq" id="WP_317936375.1">
    <property type="nucleotide sequence ID" value="NZ_JAUBDH010000007.1"/>
</dbReference>
<dbReference type="SUPFAM" id="SSF56601">
    <property type="entry name" value="beta-lactamase/transpeptidase-like"/>
    <property type="match status" value="1"/>
</dbReference>
<dbReference type="PANTHER" id="PTHR43283">
    <property type="entry name" value="BETA-LACTAMASE-RELATED"/>
    <property type="match status" value="1"/>
</dbReference>
<dbReference type="PANTHER" id="PTHR43283:SF11">
    <property type="entry name" value="BETA-LACTAMASE-RELATED DOMAIN-CONTAINING PROTEIN"/>
    <property type="match status" value="1"/>
</dbReference>
<accession>A0ABU4G139</accession>
<dbReference type="Pfam" id="PF20773">
    <property type="entry name" value="InhA-like_MAM"/>
    <property type="match status" value="1"/>
</dbReference>
<dbReference type="InterPro" id="IPR001466">
    <property type="entry name" value="Beta-lactam-related"/>
</dbReference>
<keyword evidence="1 3" id="KW-0378">Hydrolase</keyword>
<dbReference type="Proteomes" id="UP001280629">
    <property type="component" value="Unassembled WGS sequence"/>
</dbReference>
<proteinExistence type="predicted"/>
<comment type="caution">
    <text evidence="3">The sequence shown here is derived from an EMBL/GenBank/DDBJ whole genome shotgun (WGS) entry which is preliminary data.</text>
</comment>
<evidence type="ECO:0000256" key="1">
    <source>
        <dbReference type="ARBA" id="ARBA00022801"/>
    </source>
</evidence>
<dbReference type="Gene3D" id="3.40.710.10">
    <property type="entry name" value="DD-peptidase/beta-lactamase superfamily"/>
    <property type="match status" value="1"/>
</dbReference>
<evidence type="ECO:0000313" key="4">
    <source>
        <dbReference type="Proteomes" id="UP001280629"/>
    </source>
</evidence>
<dbReference type="GO" id="GO:0016787">
    <property type="term" value="F:hydrolase activity"/>
    <property type="evidence" value="ECO:0007669"/>
    <property type="project" value="UniProtKB-KW"/>
</dbReference>
<feature type="domain" description="Beta-lactamase-related" evidence="2">
    <location>
        <begin position="47"/>
        <end position="383"/>
    </location>
</feature>
<dbReference type="Pfam" id="PF00144">
    <property type="entry name" value="Beta-lactamase"/>
    <property type="match status" value="1"/>
</dbReference>
<dbReference type="EMBL" id="JAUBDH010000007">
    <property type="protein sequence ID" value="MDW0110683.1"/>
    <property type="molecule type" value="Genomic_DNA"/>
</dbReference>
<gene>
    <name evidence="3" type="ORF">QT716_11610</name>
</gene>
<keyword evidence="4" id="KW-1185">Reference proteome</keyword>
<reference evidence="3 4" key="1">
    <citation type="submission" date="2023-06" db="EMBL/GenBank/DDBJ databases">
        <title>Sporosarcina sp. nov., isolated from Korean traditional fermented seafood 'Jeotgal'.</title>
        <authorList>
            <person name="Yang A.-I."/>
            <person name="Shin N.-R."/>
        </authorList>
    </citation>
    <scope>NUCLEOTIDE SEQUENCE [LARGE SCALE GENOMIC DNA]</scope>
    <source>
        <strain evidence="3 4">KCTC3840</strain>
    </source>
</reference>
<evidence type="ECO:0000259" key="2">
    <source>
        <dbReference type="Pfam" id="PF00144"/>
    </source>
</evidence>
<name>A0ABU4G139_9BACL</name>
<sequence>MVFTEPVMAHRQHVPNKSWNHPGHGAPVLHPGSVRGAGMRDEPLNEIDDVFKQAIAEKTTPGAVVLVARSGHIVKQQAYGDAARYLDDSLTEMENPVAMKTDTIFDVASISKIFTTVAAMKLYEKGKIRLDDPVVKYIPEFAANGKEDVTIRQLMTHTSGFTAWIPLHSQGETREDRLNLVFEQPLEASPGTSYTYSDLNMITLGAIIEKLSGKRLDQYVKEEITHPLGMKDTMYNPPASLKNRIAATEYQPEIGRGLVWGEVHDENAWSLDGVAGHAGVFSTAKDLGVFAHMMLNEGRYGGKRILQPKTVKLLAQNQIPEFAGDDHGLGWELNQGWYMDALSNPSTAGHTGYTGTSIVISPKNQTVAILLTNRVHPSRKTISLNGVRRDFVRHVADAIPAPIPKKSTAWFSGYGDKLNRTLTMNTPRNAKKFSFNTWYELETDSDYGVIEVSKDGQAWEEFAPRLTGIKEKWSGTTISLPRGTKQIRFRYETDTAVNGRGWYVGDFKLDGKKVHPDSKTTEWLKRNE</sequence>
<dbReference type="InterPro" id="IPR012338">
    <property type="entry name" value="Beta-lactam/transpept-like"/>
</dbReference>
<dbReference type="InterPro" id="IPR050789">
    <property type="entry name" value="Diverse_Enzym_Activities"/>
</dbReference>